<evidence type="ECO:0000313" key="2">
    <source>
        <dbReference type="EMBL" id="ANH75016.1"/>
    </source>
</evidence>
<reference evidence="2 3" key="1">
    <citation type="submission" date="2015-09" db="EMBL/GenBank/DDBJ databases">
        <authorList>
            <person name="Xu Y."/>
            <person name="Nagy A."/>
            <person name="Liu N.T."/>
            <person name="Nou X."/>
        </authorList>
    </citation>
    <scope>NUCLEOTIDE SEQUENCE [LARGE SCALE GENOMIC DNA]</scope>
    <source>
        <strain evidence="2 3">FC1138</strain>
    </source>
</reference>
<evidence type="ECO:0000313" key="3">
    <source>
        <dbReference type="Proteomes" id="UP000077927"/>
    </source>
</evidence>
<proteinExistence type="predicted"/>
<organism evidence="2 3">
    <name type="scientific">Ralstonia insidiosa</name>
    <dbReference type="NCBI Taxonomy" id="190721"/>
    <lineage>
        <taxon>Bacteria</taxon>
        <taxon>Pseudomonadati</taxon>
        <taxon>Pseudomonadota</taxon>
        <taxon>Betaproteobacteria</taxon>
        <taxon>Burkholderiales</taxon>
        <taxon>Burkholderiaceae</taxon>
        <taxon>Ralstonia</taxon>
    </lineage>
</organism>
<name>A0AAC9BIU5_9RALS</name>
<dbReference type="Proteomes" id="UP000077927">
    <property type="component" value="Chromosome 1"/>
</dbReference>
<protein>
    <submittedName>
        <fullName evidence="2">Uncharacterized protein</fullName>
    </submittedName>
</protein>
<accession>A0AAC9BIU5</accession>
<feature type="region of interest" description="Disordered" evidence="1">
    <location>
        <begin position="1"/>
        <end position="55"/>
    </location>
</feature>
<feature type="compositionally biased region" description="Basic residues" evidence="1">
    <location>
        <begin position="24"/>
        <end position="34"/>
    </location>
</feature>
<dbReference type="AlphaFoldDB" id="A0AAC9BIU5"/>
<sequence>MCRPCRQTCQSSRNQRGEQDRSAARKSPRALHRWRTGESVGHGLEAPDGVQGIVA</sequence>
<dbReference type="EMBL" id="CP012605">
    <property type="protein sequence ID" value="ANH75016.1"/>
    <property type="molecule type" value="Genomic_DNA"/>
</dbReference>
<dbReference type="KEGG" id="rin:ACS15_0363"/>
<evidence type="ECO:0000256" key="1">
    <source>
        <dbReference type="SAM" id="MobiDB-lite"/>
    </source>
</evidence>
<gene>
    <name evidence="2" type="ORF">ACS15_0363</name>
</gene>